<comment type="caution">
    <text evidence="2">The sequence shown here is derived from an EMBL/GenBank/DDBJ whole genome shotgun (WGS) entry which is preliminary data.</text>
</comment>
<feature type="region of interest" description="Disordered" evidence="1">
    <location>
        <begin position="1"/>
        <end position="105"/>
    </location>
</feature>
<accession>A0AAE1UIM9</accession>
<gene>
    <name evidence="2" type="ORF">Pmani_009184</name>
</gene>
<evidence type="ECO:0000256" key="1">
    <source>
        <dbReference type="SAM" id="MobiDB-lite"/>
    </source>
</evidence>
<organism evidence="2 3">
    <name type="scientific">Petrolisthes manimaculis</name>
    <dbReference type="NCBI Taxonomy" id="1843537"/>
    <lineage>
        <taxon>Eukaryota</taxon>
        <taxon>Metazoa</taxon>
        <taxon>Ecdysozoa</taxon>
        <taxon>Arthropoda</taxon>
        <taxon>Crustacea</taxon>
        <taxon>Multicrustacea</taxon>
        <taxon>Malacostraca</taxon>
        <taxon>Eumalacostraca</taxon>
        <taxon>Eucarida</taxon>
        <taxon>Decapoda</taxon>
        <taxon>Pleocyemata</taxon>
        <taxon>Anomura</taxon>
        <taxon>Galatheoidea</taxon>
        <taxon>Porcellanidae</taxon>
        <taxon>Petrolisthes</taxon>
    </lineage>
</organism>
<sequence length="139" mass="15310">MSRRKEGGRKEGGRKEMRKEEEGRKERRKEGGGRKERRKEGGGRKERRKEGERRESAMRGGGYPGMGGTRGEGTDEEWGTRGRRRGRRELGHRVVGGGGGGGGGDRAIGCRGNLRHVALNWHHSVAIVGITVLPSRVSQ</sequence>
<dbReference type="EMBL" id="JAWZYT010000710">
    <property type="protein sequence ID" value="KAK4319909.1"/>
    <property type="molecule type" value="Genomic_DNA"/>
</dbReference>
<dbReference type="Proteomes" id="UP001292094">
    <property type="component" value="Unassembled WGS sequence"/>
</dbReference>
<keyword evidence="3" id="KW-1185">Reference proteome</keyword>
<proteinExistence type="predicted"/>
<evidence type="ECO:0000313" key="3">
    <source>
        <dbReference type="Proteomes" id="UP001292094"/>
    </source>
</evidence>
<protein>
    <submittedName>
        <fullName evidence="2">Uncharacterized protein</fullName>
    </submittedName>
</protein>
<dbReference type="AlphaFoldDB" id="A0AAE1UIM9"/>
<feature type="compositionally biased region" description="Gly residues" evidence="1">
    <location>
        <begin position="94"/>
        <end position="105"/>
    </location>
</feature>
<evidence type="ECO:0000313" key="2">
    <source>
        <dbReference type="EMBL" id="KAK4319909.1"/>
    </source>
</evidence>
<feature type="compositionally biased region" description="Basic and acidic residues" evidence="1">
    <location>
        <begin position="1"/>
        <end position="57"/>
    </location>
</feature>
<feature type="compositionally biased region" description="Gly residues" evidence="1">
    <location>
        <begin position="59"/>
        <end position="71"/>
    </location>
</feature>
<name>A0AAE1UIM9_9EUCA</name>
<reference evidence="2" key="1">
    <citation type="submission" date="2023-11" db="EMBL/GenBank/DDBJ databases">
        <title>Genome assemblies of two species of porcelain crab, Petrolisthes cinctipes and Petrolisthes manimaculis (Anomura: Porcellanidae).</title>
        <authorList>
            <person name="Angst P."/>
        </authorList>
    </citation>
    <scope>NUCLEOTIDE SEQUENCE</scope>
    <source>
        <strain evidence="2">PB745_02</strain>
        <tissue evidence="2">Gill</tissue>
    </source>
</reference>